<sequence length="67" mass="8000">MDQYKYNIKEHFKLATMMIKSHCQNDQKRLKEYDLVNPYREKRETVLRAAIMNSAKVKGPLKISIQD</sequence>
<dbReference type="AlphaFoldDB" id="A0A3G9J957"/>
<dbReference type="Proteomes" id="UP000268059">
    <property type="component" value="Chromosome"/>
</dbReference>
<evidence type="ECO:0000313" key="1">
    <source>
        <dbReference type="EMBL" id="BBH27072.1"/>
    </source>
</evidence>
<reference evidence="1 2" key="1">
    <citation type="submission" date="2018-11" db="EMBL/GenBank/DDBJ databases">
        <title>Novel Erysipelotrichaceae bacterium isolated from small intestine of a swine.</title>
        <authorList>
            <person name="Kim J.S."/>
            <person name="Choe H."/>
            <person name="Lee Y.R."/>
            <person name="Kim K.M."/>
            <person name="Park D.S."/>
        </authorList>
    </citation>
    <scope>NUCLEOTIDE SEQUENCE [LARGE SCALE GENOMIC DNA]</scope>
    <source>
        <strain evidence="1 2">SG0102</strain>
    </source>
</reference>
<protein>
    <submittedName>
        <fullName evidence="1">Uncharacterized protein</fullName>
    </submittedName>
</protein>
<proteinExistence type="predicted"/>
<dbReference type="InParanoid" id="A0A3G9J957"/>
<gene>
    <name evidence="1" type="ORF">SG0102_20060</name>
</gene>
<dbReference type="EMBL" id="AP019309">
    <property type="protein sequence ID" value="BBH27072.1"/>
    <property type="molecule type" value="Genomic_DNA"/>
</dbReference>
<evidence type="ECO:0000313" key="2">
    <source>
        <dbReference type="Proteomes" id="UP000268059"/>
    </source>
</evidence>
<keyword evidence="2" id="KW-1185">Reference proteome</keyword>
<organism evidence="1 2">
    <name type="scientific">Intestinibaculum porci</name>
    <dbReference type="NCBI Taxonomy" id="2487118"/>
    <lineage>
        <taxon>Bacteria</taxon>
        <taxon>Bacillati</taxon>
        <taxon>Bacillota</taxon>
        <taxon>Erysipelotrichia</taxon>
        <taxon>Erysipelotrichales</taxon>
        <taxon>Erysipelotrichaceae</taxon>
        <taxon>Intestinibaculum</taxon>
    </lineage>
</organism>
<accession>A0A3G9J957</accession>
<dbReference type="RefSeq" id="WP_125119841.1">
    <property type="nucleotide sequence ID" value="NZ_AP019309.1"/>
</dbReference>
<name>A0A3G9J957_9FIRM</name>
<dbReference type="KEGG" id="ebm:SG0102_20060"/>